<dbReference type="SUPFAM" id="SSF48452">
    <property type="entry name" value="TPR-like"/>
    <property type="match status" value="1"/>
</dbReference>
<reference evidence="2" key="1">
    <citation type="submission" date="2017-08" db="EMBL/GenBank/DDBJ databases">
        <title>A dynamic microbial community with high functional redundancy inhabits the cold, oxic subseafloor aquifer.</title>
        <authorList>
            <person name="Tully B.J."/>
            <person name="Wheat C.G."/>
            <person name="Glazer B.T."/>
            <person name="Huber J.A."/>
        </authorList>
    </citation>
    <scope>NUCLEOTIDE SEQUENCE [LARGE SCALE GENOMIC DNA]</scope>
</reference>
<name>A0A2A4X5C3_9GAMM</name>
<dbReference type="Pfam" id="PF13181">
    <property type="entry name" value="TPR_8"/>
    <property type="match status" value="1"/>
</dbReference>
<dbReference type="AlphaFoldDB" id="A0A2A4X5C3"/>
<dbReference type="EMBL" id="NVUL01000046">
    <property type="protein sequence ID" value="PCI77329.1"/>
    <property type="molecule type" value="Genomic_DNA"/>
</dbReference>
<evidence type="ECO:0000313" key="1">
    <source>
        <dbReference type="EMBL" id="PCI77329.1"/>
    </source>
</evidence>
<dbReference type="SUPFAM" id="SSF52540">
    <property type="entry name" value="P-loop containing nucleoside triphosphate hydrolases"/>
    <property type="match status" value="1"/>
</dbReference>
<protein>
    <submittedName>
        <fullName evidence="1">Uncharacterized protein</fullName>
    </submittedName>
</protein>
<comment type="caution">
    <text evidence="1">The sequence shown here is derived from an EMBL/GenBank/DDBJ whole genome shotgun (WGS) entry which is preliminary data.</text>
</comment>
<dbReference type="InterPro" id="IPR027417">
    <property type="entry name" value="P-loop_NTPase"/>
</dbReference>
<dbReference type="PANTHER" id="PTHR47691:SF3">
    <property type="entry name" value="HTH-TYPE TRANSCRIPTIONAL REGULATOR RV0890C-RELATED"/>
    <property type="match status" value="1"/>
</dbReference>
<dbReference type="Gene3D" id="1.25.40.10">
    <property type="entry name" value="Tetratricopeptide repeat domain"/>
    <property type="match status" value="1"/>
</dbReference>
<dbReference type="PANTHER" id="PTHR47691">
    <property type="entry name" value="REGULATOR-RELATED"/>
    <property type="match status" value="1"/>
</dbReference>
<proteinExistence type="predicted"/>
<sequence length="868" mass="96121">MSAGKHPHLAKKLTQLYTSCINPSISNNATLAKHLGISRQAISKWVHGSETSAGNTIPHSQILEVAAVFEMEPYCFGLELSEFGERLQQKLEPSASVTRIDKISLSSLPCTGLNLFGRSTELDAIDRVWDEQITNCLEIIAFGGVGKSSLVNSWLSRMDKLGYAGANRVYAWSFYWQGTGSDVISSGDLFIEQALEWFGDKCPDKGTPWAKANRLADLIRESRTLLILDGLEPLQYPPGPKQGEIENPAVSLLLRELAANNNGLCIITSRLSISEFVSFSDGRTKSLHLERLSNADGVQLLSAMGICGDKSDMQSAVEVYSGHPLCLSLLAGYLSVVHDANVANYRDLNSLVDIQSFDTHASSIVQAYLCWFESSLETSLLNLLGLFGRGITLVDVKALVTSESVSGLTEELVDLSHSEWSYAIKKLEDANLISTSKTGESNVIDCHPLVRDFLNEHLRREKPDAWRQGNKIVFNFLQRSAVANPVSMVQMEPLFRAVIHGVRAGLVEESFQLYFERIKRKQFSIFTEGSHHADQSCIRAFFRSPWTEPVAQLSESASFYLLSSAASNLIYLGQIDAAIEPSILSIQWFRANKRWFEAAATAGPLISMLIAAGRLHDARAEWEKGQESVELADNEVLGAASTSIGAYISFLEGDWTGASRYFENSENTLNRLEPDCEVVCPTISSFYCKYLLDAGEVEKALERALLTLQWRETNAWQVAVDTTSLYATDLLVLGLIYLKLDDLKKASDYLNKQVELFKAANEWLYLPSGLIGRAKLHSANDEYALAEQDLEEALSIAKRTGAKFSEWEAGIALAELAMKSGNSQLGQSYFQQAVEIEGMESYRHYYSQLESLKVQLYSGRENGHSSQA</sequence>
<dbReference type="InterPro" id="IPR019734">
    <property type="entry name" value="TPR_rpt"/>
</dbReference>
<accession>A0A2A4X5C3</accession>
<organism evidence="1 2">
    <name type="scientific">SAR86 cluster bacterium</name>
    <dbReference type="NCBI Taxonomy" id="2030880"/>
    <lineage>
        <taxon>Bacteria</taxon>
        <taxon>Pseudomonadati</taxon>
        <taxon>Pseudomonadota</taxon>
        <taxon>Gammaproteobacteria</taxon>
        <taxon>SAR86 cluster</taxon>
    </lineage>
</organism>
<evidence type="ECO:0000313" key="2">
    <source>
        <dbReference type="Proteomes" id="UP000218767"/>
    </source>
</evidence>
<gene>
    <name evidence="1" type="ORF">COB20_08240</name>
</gene>
<dbReference type="Proteomes" id="UP000218767">
    <property type="component" value="Unassembled WGS sequence"/>
</dbReference>
<dbReference type="SMART" id="SM00028">
    <property type="entry name" value="TPR"/>
    <property type="match status" value="3"/>
</dbReference>
<dbReference type="InterPro" id="IPR011990">
    <property type="entry name" value="TPR-like_helical_dom_sf"/>
</dbReference>